<keyword evidence="4 6" id="KW-0408">Iron</keyword>
<feature type="region of interest" description="Disordered" evidence="7">
    <location>
        <begin position="99"/>
        <end position="118"/>
    </location>
</feature>
<dbReference type="GO" id="GO:0051539">
    <property type="term" value="F:4 iron, 4 sulfur cluster binding"/>
    <property type="evidence" value="ECO:0007669"/>
    <property type="project" value="TreeGrafter"/>
</dbReference>
<dbReference type="GO" id="GO:0016226">
    <property type="term" value="P:iron-sulfur cluster assembly"/>
    <property type="evidence" value="ECO:0007669"/>
    <property type="project" value="InterPro"/>
</dbReference>
<evidence type="ECO:0000313" key="9">
    <source>
        <dbReference type="EMBL" id="XDO96034.1"/>
    </source>
</evidence>
<dbReference type="GO" id="GO:0005524">
    <property type="term" value="F:ATP binding"/>
    <property type="evidence" value="ECO:0007669"/>
    <property type="project" value="UniProtKB-UniRule"/>
</dbReference>
<dbReference type="GO" id="GO:0046872">
    <property type="term" value="F:metal ion binding"/>
    <property type="evidence" value="ECO:0007669"/>
    <property type="project" value="UniProtKB-KW"/>
</dbReference>
<dbReference type="HAMAP" id="MF_02040">
    <property type="entry name" value="Mrp_NBP35"/>
    <property type="match status" value="1"/>
</dbReference>
<dbReference type="CDD" id="cd02037">
    <property type="entry name" value="Mrp_NBP35"/>
    <property type="match status" value="1"/>
</dbReference>
<organism evidence="9">
    <name type="scientific">Caulobacter sp. 73W</name>
    <dbReference type="NCBI Taxonomy" id="3161137"/>
    <lineage>
        <taxon>Bacteria</taxon>
        <taxon>Pseudomonadati</taxon>
        <taxon>Pseudomonadota</taxon>
        <taxon>Alphaproteobacteria</taxon>
        <taxon>Caulobacterales</taxon>
        <taxon>Caulobacteraceae</taxon>
        <taxon>Caulobacter</taxon>
    </lineage>
</organism>
<evidence type="ECO:0000256" key="2">
    <source>
        <dbReference type="ARBA" id="ARBA00022741"/>
    </source>
</evidence>
<dbReference type="SUPFAM" id="SSF117916">
    <property type="entry name" value="Fe-S cluster assembly (FSCA) domain-like"/>
    <property type="match status" value="1"/>
</dbReference>
<dbReference type="GO" id="GO:0140663">
    <property type="term" value="F:ATP-dependent FeS chaperone activity"/>
    <property type="evidence" value="ECO:0007669"/>
    <property type="project" value="InterPro"/>
</dbReference>
<evidence type="ECO:0000256" key="1">
    <source>
        <dbReference type="ARBA" id="ARBA00022723"/>
    </source>
</evidence>
<gene>
    <name evidence="9" type="ORF">ABOZ73_14715</name>
</gene>
<dbReference type="InterPro" id="IPR027417">
    <property type="entry name" value="P-loop_NTPase"/>
</dbReference>
<accession>A0AB39KRN8</accession>
<dbReference type="AlphaFoldDB" id="A0AB39KRN8"/>
<sequence>MDHSQTTTRDTAFAALNGILDPKTGRGLADAGRVQGLVVRDGRAGFVLEVAAADAAAYAPVREAAEALLAGLPGVEKAQVVLTAAASGETERVRKGAARVAADPQAQAAPPPSAEKPAHVRHVIAVASGKGGVGKSTVSVNLACAFAKLGLRTGLLDADVYGPSAPTMMGVDGEPVFVDKKLQPLQAHGVKLMSIGFMVDPGQAMIWRGPMASSAVRQMIQDVAWGSEDEPLDVLVVDLPPGTGDIQLTLIQKLSIDGVVIVSTPQEIALIDARRAAEMFRKTATPILGVVENMAFFADPSTGAPIPIFGTGGGQAEADRLGVPLLGQIPIEIALREAGDVGVPLTAGDHESAAARVFLTAAQTLAKSLEA</sequence>
<reference evidence="9" key="1">
    <citation type="submission" date="2024-06" db="EMBL/GenBank/DDBJ databases">
        <title>Caulobacter inopinatus, sp. nov.</title>
        <authorList>
            <person name="Donachie S.P."/>
        </authorList>
    </citation>
    <scope>NUCLEOTIDE SEQUENCE</scope>
    <source>
        <strain evidence="9">73W</strain>
    </source>
</reference>
<dbReference type="InterPro" id="IPR019591">
    <property type="entry name" value="Mrp/NBP35_ATP-bd"/>
</dbReference>
<dbReference type="Gene3D" id="3.30.300.130">
    <property type="entry name" value="Fe-S cluster assembly (FSCA)"/>
    <property type="match status" value="1"/>
</dbReference>
<dbReference type="InterPro" id="IPR033756">
    <property type="entry name" value="YlxH/NBP35"/>
</dbReference>
<dbReference type="Pfam" id="PF01883">
    <property type="entry name" value="FeS_assembly_P"/>
    <property type="match status" value="1"/>
</dbReference>
<name>A0AB39KRN8_9CAUL</name>
<dbReference type="InterPro" id="IPR034904">
    <property type="entry name" value="FSCA_dom_sf"/>
</dbReference>
<dbReference type="InterPro" id="IPR002744">
    <property type="entry name" value="MIP18-like"/>
</dbReference>
<protein>
    <recommendedName>
        <fullName evidence="6">Iron-sulfur cluster carrier protein</fullName>
    </recommendedName>
</protein>
<dbReference type="GO" id="GO:0016887">
    <property type="term" value="F:ATP hydrolysis activity"/>
    <property type="evidence" value="ECO:0007669"/>
    <property type="project" value="UniProtKB-UniRule"/>
</dbReference>
<comment type="function">
    <text evidence="6">Binds and transfers iron-sulfur (Fe-S) clusters to target apoproteins. Can hydrolyze ATP.</text>
</comment>
<feature type="compositionally biased region" description="Low complexity" evidence="7">
    <location>
        <begin position="99"/>
        <end position="108"/>
    </location>
</feature>
<evidence type="ECO:0000259" key="8">
    <source>
        <dbReference type="Pfam" id="PF01883"/>
    </source>
</evidence>
<proteinExistence type="inferred from homology"/>
<keyword evidence="3 6" id="KW-0067">ATP-binding</keyword>
<dbReference type="PANTHER" id="PTHR42961">
    <property type="entry name" value="IRON-SULFUR PROTEIN NUBPL"/>
    <property type="match status" value="1"/>
</dbReference>
<dbReference type="SUPFAM" id="SSF52540">
    <property type="entry name" value="P-loop containing nucleoside triphosphate hydrolases"/>
    <property type="match status" value="1"/>
</dbReference>
<feature type="binding site" evidence="6">
    <location>
        <begin position="129"/>
        <end position="136"/>
    </location>
    <ligand>
        <name>ATP</name>
        <dbReference type="ChEBI" id="CHEBI:30616"/>
    </ligand>
</feature>
<evidence type="ECO:0000256" key="6">
    <source>
        <dbReference type="HAMAP-Rule" id="MF_02040"/>
    </source>
</evidence>
<dbReference type="Pfam" id="PF10609">
    <property type="entry name" value="ParA"/>
    <property type="match status" value="1"/>
</dbReference>
<evidence type="ECO:0000256" key="5">
    <source>
        <dbReference type="ARBA" id="ARBA00023014"/>
    </source>
</evidence>
<keyword evidence="1 6" id="KW-0479">Metal-binding</keyword>
<feature type="domain" description="MIP18 family-like" evidence="8">
    <location>
        <begin position="10"/>
        <end position="80"/>
    </location>
</feature>
<comment type="subunit">
    <text evidence="6">Homodimer.</text>
</comment>
<dbReference type="RefSeq" id="WP_369058890.1">
    <property type="nucleotide sequence ID" value="NZ_CP158375.1"/>
</dbReference>
<evidence type="ECO:0000256" key="3">
    <source>
        <dbReference type="ARBA" id="ARBA00022840"/>
    </source>
</evidence>
<dbReference type="Gene3D" id="3.40.50.300">
    <property type="entry name" value="P-loop containing nucleotide triphosphate hydrolases"/>
    <property type="match status" value="1"/>
</dbReference>
<dbReference type="PANTHER" id="PTHR42961:SF2">
    <property type="entry name" value="IRON-SULFUR PROTEIN NUBPL"/>
    <property type="match status" value="1"/>
</dbReference>
<evidence type="ECO:0000256" key="7">
    <source>
        <dbReference type="SAM" id="MobiDB-lite"/>
    </source>
</evidence>
<keyword evidence="5 6" id="KW-0411">Iron-sulfur</keyword>
<evidence type="ECO:0000256" key="4">
    <source>
        <dbReference type="ARBA" id="ARBA00023004"/>
    </source>
</evidence>
<comment type="similarity">
    <text evidence="6">Belongs to the Mrp/NBP35 ATP-binding proteins family.</text>
</comment>
<dbReference type="EMBL" id="CP158375">
    <property type="protein sequence ID" value="XDO96034.1"/>
    <property type="molecule type" value="Genomic_DNA"/>
</dbReference>
<keyword evidence="2 6" id="KW-0547">Nucleotide-binding</keyword>
<dbReference type="InterPro" id="IPR044304">
    <property type="entry name" value="NUBPL-like"/>
</dbReference>
<dbReference type="FunFam" id="3.40.50.300:FF:001119">
    <property type="entry name" value="Iron-sulfur cluster carrier protein"/>
    <property type="match status" value="1"/>
</dbReference>
<keyword evidence="6" id="KW-0378">Hydrolase</keyword>